<feature type="compositionally biased region" description="Basic residues" evidence="1">
    <location>
        <begin position="32"/>
        <end position="42"/>
    </location>
</feature>
<keyword evidence="3" id="KW-1185">Reference proteome</keyword>
<dbReference type="AlphaFoldDB" id="A0A6J2T7H7"/>
<sequence>MESAGPPPVSNPSFEPSKPPVAPKPLKEPTRKQLRRQEKRKQRLLDTQHVLYAKHFSNYRLPVVQSQKRLTLQESTITPEVTERRPPIFKQKSNKSPWARFRMVQCPCHKCSHMLDAQSWLSHYLEVHRHIPFVELKQPLSQHPLRTTCNVAHLIRDAPALLGVFGYQREGLNPQTCARNTFLPNEYRQYSQHGVLLLFACRTMNALPGCSKQAREVLVLWVATSLQGVSISLRGLVQVANSSRYYAKRFKARPLQAETQTCRDLIKNDSNCMLISLEDLANMVNVGRQGQEFSIQVHITSEKKQ</sequence>
<dbReference type="Proteomes" id="UP000504634">
    <property type="component" value="Unplaced"/>
</dbReference>
<name>A0A6J2T7H7_DROLE</name>
<dbReference type="RefSeq" id="XP_030372886.1">
    <property type="nucleotide sequence ID" value="XM_030517026.1"/>
</dbReference>
<evidence type="ECO:0000313" key="3">
    <source>
        <dbReference type="Proteomes" id="UP000504634"/>
    </source>
</evidence>
<protein>
    <submittedName>
        <fullName evidence="4">Uncharacterized protein LOC115622903</fullName>
    </submittedName>
</protein>
<dbReference type="Pfam" id="PF15866">
    <property type="entry name" value="DUF4729"/>
    <property type="match status" value="1"/>
</dbReference>
<dbReference type="InterPro" id="IPR031732">
    <property type="entry name" value="DUF4729"/>
</dbReference>
<organism evidence="3 4">
    <name type="scientific">Drosophila lebanonensis</name>
    <name type="common">Fruit fly</name>
    <name type="synonym">Scaptodrosophila lebanonensis</name>
    <dbReference type="NCBI Taxonomy" id="7225"/>
    <lineage>
        <taxon>Eukaryota</taxon>
        <taxon>Metazoa</taxon>
        <taxon>Ecdysozoa</taxon>
        <taxon>Arthropoda</taxon>
        <taxon>Hexapoda</taxon>
        <taxon>Insecta</taxon>
        <taxon>Pterygota</taxon>
        <taxon>Neoptera</taxon>
        <taxon>Endopterygota</taxon>
        <taxon>Diptera</taxon>
        <taxon>Brachycera</taxon>
        <taxon>Muscomorpha</taxon>
        <taxon>Ephydroidea</taxon>
        <taxon>Drosophilidae</taxon>
        <taxon>Scaptodrosophila</taxon>
    </lineage>
</organism>
<feature type="compositionally biased region" description="Pro residues" evidence="1">
    <location>
        <begin position="1"/>
        <end position="10"/>
    </location>
</feature>
<feature type="domain" description="DUF4729" evidence="2">
    <location>
        <begin position="105"/>
        <end position="285"/>
    </location>
</feature>
<accession>A0A6J2T7H7</accession>
<gene>
    <name evidence="4" type="primary">LOC115622903</name>
</gene>
<evidence type="ECO:0000256" key="1">
    <source>
        <dbReference type="SAM" id="MobiDB-lite"/>
    </source>
</evidence>
<reference evidence="4" key="1">
    <citation type="submission" date="2025-08" db="UniProtKB">
        <authorList>
            <consortium name="RefSeq"/>
        </authorList>
    </citation>
    <scope>IDENTIFICATION</scope>
    <source>
        <strain evidence="4">11010-0011.00</strain>
        <tissue evidence="4">Whole body</tissue>
    </source>
</reference>
<dbReference type="OrthoDB" id="7880410at2759"/>
<dbReference type="GeneID" id="115622903"/>
<evidence type="ECO:0000313" key="4">
    <source>
        <dbReference type="RefSeq" id="XP_030372886.1"/>
    </source>
</evidence>
<evidence type="ECO:0000259" key="2">
    <source>
        <dbReference type="Pfam" id="PF15866"/>
    </source>
</evidence>
<feature type="region of interest" description="Disordered" evidence="1">
    <location>
        <begin position="1"/>
        <end position="43"/>
    </location>
</feature>
<proteinExistence type="predicted"/>